<feature type="domain" description="CMP/dCMP-type deaminase" evidence="2">
    <location>
        <begin position="1"/>
        <end position="71"/>
    </location>
</feature>
<dbReference type="AlphaFoldDB" id="A0A1W1DP57"/>
<keyword evidence="1 3" id="KW-0378">Hydrolase</keyword>
<dbReference type="Pfam" id="PF14437">
    <property type="entry name" value="MafB19-deam"/>
    <property type="match status" value="1"/>
</dbReference>
<name>A0A1W1DP57_9ZZZZ</name>
<dbReference type="InterPro" id="IPR015517">
    <property type="entry name" value="dCMP_deaminase-rel"/>
</dbReference>
<proteinExistence type="predicted"/>
<evidence type="ECO:0000256" key="1">
    <source>
        <dbReference type="ARBA" id="ARBA00022801"/>
    </source>
</evidence>
<dbReference type="Gene3D" id="3.40.140.10">
    <property type="entry name" value="Cytidine Deaminase, domain 2"/>
    <property type="match status" value="1"/>
</dbReference>
<sequence>MNAIYNATYSGASLDGATLYVHGLPICSECAKGIIQVGIKKVVIEKSKELSNWNDSVKLSQEMFDEAGVELIIKGE</sequence>
<gene>
    <name evidence="3" type="ORF">MNB_SUP05-7-725</name>
</gene>
<dbReference type="InterPro" id="IPR058535">
    <property type="entry name" value="MafB19-deam"/>
</dbReference>
<evidence type="ECO:0000259" key="2">
    <source>
        <dbReference type="PROSITE" id="PS51747"/>
    </source>
</evidence>
<organism evidence="3">
    <name type="scientific">hydrothermal vent metagenome</name>
    <dbReference type="NCBI Taxonomy" id="652676"/>
    <lineage>
        <taxon>unclassified sequences</taxon>
        <taxon>metagenomes</taxon>
        <taxon>ecological metagenomes</taxon>
    </lineage>
</organism>
<dbReference type="EC" id="3.5.4.12" evidence="3"/>
<dbReference type="PANTHER" id="PTHR11086">
    <property type="entry name" value="DEOXYCYTIDYLATE DEAMINASE-RELATED"/>
    <property type="match status" value="1"/>
</dbReference>
<dbReference type="InterPro" id="IPR002125">
    <property type="entry name" value="CMP_dCMP_dom"/>
</dbReference>
<accession>A0A1W1DP57</accession>
<dbReference type="EMBL" id="FPHW01000024">
    <property type="protein sequence ID" value="SFV83480.1"/>
    <property type="molecule type" value="Genomic_DNA"/>
</dbReference>
<dbReference type="InterPro" id="IPR016193">
    <property type="entry name" value="Cytidine_deaminase-like"/>
</dbReference>
<evidence type="ECO:0000313" key="3">
    <source>
        <dbReference type="EMBL" id="SFV83480.1"/>
    </source>
</evidence>
<reference evidence="3" key="1">
    <citation type="submission" date="2016-10" db="EMBL/GenBank/DDBJ databases">
        <authorList>
            <person name="de Groot N.N."/>
        </authorList>
    </citation>
    <scope>NUCLEOTIDE SEQUENCE</scope>
</reference>
<protein>
    <submittedName>
        <fullName evidence="3">dCMP deaminase</fullName>
        <ecNumber evidence="3">3.5.4.12</ecNumber>
    </submittedName>
</protein>
<dbReference type="GO" id="GO:0005737">
    <property type="term" value="C:cytoplasm"/>
    <property type="evidence" value="ECO:0007669"/>
    <property type="project" value="TreeGrafter"/>
</dbReference>
<dbReference type="PROSITE" id="PS51747">
    <property type="entry name" value="CYT_DCMP_DEAMINASES_2"/>
    <property type="match status" value="1"/>
</dbReference>
<dbReference type="SUPFAM" id="SSF53927">
    <property type="entry name" value="Cytidine deaminase-like"/>
    <property type="match status" value="1"/>
</dbReference>
<dbReference type="PANTHER" id="PTHR11086:SF18">
    <property type="entry name" value="DEOXYCYTIDYLATE DEAMINASE"/>
    <property type="match status" value="1"/>
</dbReference>
<dbReference type="GO" id="GO:0004132">
    <property type="term" value="F:dCMP deaminase activity"/>
    <property type="evidence" value="ECO:0007669"/>
    <property type="project" value="UniProtKB-EC"/>
</dbReference>